<dbReference type="InterPro" id="IPR015824">
    <property type="entry name" value="Phosphoglycerate_kinase_N"/>
</dbReference>
<dbReference type="PANTHER" id="PTHR11406">
    <property type="entry name" value="PHOSPHOGLYCERATE KINASE"/>
    <property type="match status" value="1"/>
</dbReference>
<comment type="catalytic activity">
    <reaction evidence="9">
        <text>(2R)-3-phosphoglycerate + ATP = (2R)-3-phospho-glyceroyl phosphate + ADP</text>
        <dbReference type="Rhea" id="RHEA:14801"/>
        <dbReference type="ChEBI" id="CHEBI:30616"/>
        <dbReference type="ChEBI" id="CHEBI:57604"/>
        <dbReference type="ChEBI" id="CHEBI:58272"/>
        <dbReference type="ChEBI" id="CHEBI:456216"/>
        <dbReference type="EC" id="2.7.2.3"/>
    </reaction>
</comment>
<evidence type="ECO:0000256" key="9">
    <source>
        <dbReference type="RuleBase" id="RU000532"/>
    </source>
</evidence>
<evidence type="ECO:0000313" key="12">
    <source>
        <dbReference type="Proteomes" id="UP001174677"/>
    </source>
</evidence>
<keyword evidence="6 9" id="KW-0418">Kinase</keyword>
<organism evidence="11 12">
    <name type="scientific">Hevea brasiliensis</name>
    <name type="common">Para rubber tree</name>
    <name type="synonym">Siphonia brasiliensis</name>
    <dbReference type="NCBI Taxonomy" id="3981"/>
    <lineage>
        <taxon>Eukaryota</taxon>
        <taxon>Viridiplantae</taxon>
        <taxon>Streptophyta</taxon>
        <taxon>Embryophyta</taxon>
        <taxon>Tracheophyta</taxon>
        <taxon>Spermatophyta</taxon>
        <taxon>Magnoliopsida</taxon>
        <taxon>eudicotyledons</taxon>
        <taxon>Gunneridae</taxon>
        <taxon>Pentapetalae</taxon>
        <taxon>rosids</taxon>
        <taxon>fabids</taxon>
        <taxon>Malpighiales</taxon>
        <taxon>Euphorbiaceae</taxon>
        <taxon>Crotonoideae</taxon>
        <taxon>Micrandreae</taxon>
        <taxon>Hevea</taxon>
    </lineage>
</organism>
<evidence type="ECO:0000256" key="7">
    <source>
        <dbReference type="ARBA" id="ARBA00022840"/>
    </source>
</evidence>
<dbReference type="PROSITE" id="PS00111">
    <property type="entry name" value="PGLYCERATE_KINASE"/>
    <property type="match status" value="1"/>
</dbReference>
<evidence type="ECO:0000256" key="5">
    <source>
        <dbReference type="ARBA" id="ARBA00022741"/>
    </source>
</evidence>
<gene>
    <name evidence="11" type="ORF">P3X46_000518</name>
</gene>
<dbReference type="Proteomes" id="UP001174677">
    <property type="component" value="Chromosome 1"/>
</dbReference>
<keyword evidence="5" id="KW-0547">Nucleotide-binding</keyword>
<sequence>MATKKSVSSLNDADLKGKRVFVRVDLNVPLDDNFNITDDTRIRAAVPTIKYLMDHGSKVILCTHLGRPKGVTPKYSLKPLVPRLSELLGVQVKMANDCIGEEVEKLVAELSDGGVLLLENVRFHKEEEKNDPEFSKKLAALADVYELDYLVGAVANPKKPFAAIVGGLKVSTKIGVIESLLGKVDILILGGGMMFTLYKAQGYSVGSSLVEEDKLDLATSLVEKAKAKGVSLLLPTDVVIADKFAADANSKISTGGGASLELLEGKELPGVLALDEATPVAV</sequence>
<comment type="cofactor">
    <cofactor evidence="1">
        <name>Mg(2+)</name>
        <dbReference type="ChEBI" id="CHEBI:18420"/>
    </cofactor>
</comment>
<dbReference type="InterPro" id="IPR036043">
    <property type="entry name" value="Phosphoglycerate_kinase_sf"/>
</dbReference>
<protein>
    <recommendedName>
        <fullName evidence="3 9">Phosphoglycerate kinase</fullName>
        <ecNumber evidence="3 9">2.7.2.3</ecNumber>
    </recommendedName>
</protein>
<dbReference type="Pfam" id="PF00162">
    <property type="entry name" value="PGK"/>
    <property type="match status" value="2"/>
</dbReference>
<evidence type="ECO:0000313" key="11">
    <source>
        <dbReference type="EMBL" id="KAJ9189192.1"/>
    </source>
</evidence>
<comment type="similarity">
    <text evidence="2 9">Belongs to the phosphoglycerate kinase family.</text>
</comment>
<dbReference type="EC" id="2.7.2.3" evidence="3 9"/>
<dbReference type="EMBL" id="JARPOI010000001">
    <property type="protein sequence ID" value="KAJ9189192.1"/>
    <property type="molecule type" value="Genomic_DNA"/>
</dbReference>
<keyword evidence="8" id="KW-0460">Magnesium</keyword>
<evidence type="ECO:0000256" key="10">
    <source>
        <dbReference type="RuleBase" id="RU000696"/>
    </source>
</evidence>
<accession>A0ABQ9NBW3</accession>
<dbReference type="SUPFAM" id="SSF53748">
    <property type="entry name" value="Phosphoglycerate kinase"/>
    <property type="match status" value="1"/>
</dbReference>
<evidence type="ECO:0000256" key="4">
    <source>
        <dbReference type="ARBA" id="ARBA00022679"/>
    </source>
</evidence>
<dbReference type="InterPro" id="IPR001576">
    <property type="entry name" value="Phosphoglycerate_kinase"/>
</dbReference>
<keyword evidence="12" id="KW-1185">Reference proteome</keyword>
<comment type="caution">
    <text evidence="11">The sequence shown here is derived from an EMBL/GenBank/DDBJ whole genome shotgun (WGS) entry which is preliminary data.</text>
</comment>
<dbReference type="InterPro" id="IPR015911">
    <property type="entry name" value="Phosphoglycerate_kinase_CS"/>
</dbReference>
<keyword evidence="7" id="KW-0067">ATP-binding</keyword>
<proteinExistence type="inferred from homology"/>
<name>A0ABQ9NBW3_HEVBR</name>
<evidence type="ECO:0000256" key="8">
    <source>
        <dbReference type="ARBA" id="ARBA00022842"/>
    </source>
</evidence>
<reference evidence="11" key="1">
    <citation type="journal article" date="2023" name="Plant Biotechnol. J.">
        <title>Chromosome-level wild Hevea brasiliensis genome provides new tools for genomic-assisted breeding and valuable loci to elevate rubber yield.</title>
        <authorList>
            <person name="Cheng H."/>
            <person name="Song X."/>
            <person name="Hu Y."/>
            <person name="Wu T."/>
            <person name="Yang Q."/>
            <person name="An Z."/>
            <person name="Feng S."/>
            <person name="Deng Z."/>
            <person name="Wu W."/>
            <person name="Zeng X."/>
            <person name="Tu M."/>
            <person name="Wang X."/>
            <person name="Huang H."/>
        </authorList>
    </citation>
    <scope>NUCLEOTIDE SEQUENCE</scope>
    <source>
        <strain evidence="11">MT/VB/25A 57/8</strain>
    </source>
</reference>
<dbReference type="PANTHER" id="PTHR11406:SF27">
    <property type="entry name" value="PHOSPHOGLYCERATE KINASE 3, CYTOSOLIC"/>
    <property type="match status" value="1"/>
</dbReference>
<evidence type="ECO:0000256" key="3">
    <source>
        <dbReference type="ARBA" id="ARBA00013061"/>
    </source>
</evidence>
<evidence type="ECO:0000256" key="6">
    <source>
        <dbReference type="ARBA" id="ARBA00022777"/>
    </source>
</evidence>
<dbReference type="PRINTS" id="PR00477">
    <property type="entry name" value="PHGLYCKINASE"/>
</dbReference>
<evidence type="ECO:0000256" key="2">
    <source>
        <dbReference type="ARBA" id="ARBA00008982"/>
    </source>
</evidence>
<evidence type="ECO:0000256" key="1">
    <source>
        <dbReference type="ARBA" id="ARBA00001946"/>
    </source>
</evidence>
<dbReference type="Gene3D" id="3.40.50.1260">
    <property type="entry name" value="Phosphoglycerate kinase, N-terminal domain"/>
    <property type="match status" value="3"/>
</dbReference>
<keyword evidence="4 9" id="KW-0808">Transferase</keyword>
<comment type="subunit">
    <text evidence="10">Monomer.</text>
</comment>